<evidence type="ECO:0000313" key="2">
    <source>
        <dbReference type="EMBL" id="VVB01663.1"/>
    </source>
</evidence>
<reference evidence="2" key="1">
    <citation type="submission" date="2019-07" db="EMBL/GenBank/DDBJ databases">
        <authorList>
            <person name="Dittberner H."/>
        </authorList>
    </citation>
    <scope>NUCLEOTIDE SEQUENCE [LARGE SCALE GENOMIC DNA]</scope>
</reference>
<dbReference type="AlphaFoldDB" id="A0A565BLD9"/>
<accession>A0A565BLD9</accession>
<dbReference type="EMBL" id="CABITT030000004">
    <property type="protein sequence ID" value="VVB01663.1"/>
    <property type="molecule type" value="Genomic_DNA"/>
</dbReference>
<gene>
    <name evidence="2" type="ORF">ANE_LOCUS12107</name>
</gene>
<name>A0A565BLD9_9BRAS</name>
<feature type="compositionally biased region" description="Basic and acidic residues" evidence="1">
    <location>
        <begin position="66"/>
        <end position="100"/>
    </location>
</feature>
<evidence type="ECO:0000313" key="3">
    <source>
        <dbReference type="Proteomes" id="UP000489600"/>
    </source>
</evidence>
<comment type="caution">
    <text evidence="2">The sequence shown here is derived from an EMBL/GenBank/DDBJ whole genome shotgun (WGS) entry which is preliminary data.</text>
</comment>
<keyword evidence="3" id="KW-1185">Reference proteome</keyword>
<evidence type="ECO:0000256" key="1">
    <source>
        <dbReference type="SAM" id="MobiDB-lite"/>
    </source>
</evidence>
<dbReference type="Proteomes" id="UP000489600">
    <property type="component" value="Unassembled WGS sequence"/>
</dbReference>
<organism evidence="2 3">
    <name type="scientific">Arabis nemorensis</name>
    <dbReference type="NCBI Taxonomy" id="586526"/>
    <lineage>
        <taxon>Eukaryota</taxon>
        <taxon>Viridiplantae</taxon>
        <taxon>Streptophyta</taxon>
        <taxon>Embryophyta</taxon>
        <taxon>Tracheophyta</taxon>
        <taxon>Spermatophyta</taxon>
        <taxon>Magnoliopsida</taxon>
        <taxon>eudicotyledons</taxon>
        <taxon>Gunneridae</taxon>
        <taxon>Pentapetalae</taxon>
        <taxon>rosids</taxon>
        <taxon>malvids</taxon>
        <taxon>Brassicales</taxon>
        <taxon>Brassicaceae</taxon>
        <taxon>Arabideae</taxon>
        <taxon>Arabis</taxon>
    </lineage>
</organism>
<proteinExistence type="predicted"/>
<protein>
    <submittedName>
        <fullName evidence="2">Uncharacterized protein</fullName>
    </submittedName>
</protein>
<feature type="region of interest" description="Disordered" evidence="1">
    <location>
        <begin position="64"/>
        <end position="100"/>
    </location>
</feature>
<sequence length="224" mass="25045">MRWKIGCGSSLCPSVVCKIYSPPEGRGGSYLRQFHSSVVRPIYSPPSSVHQIFSPGKIVGLSYSTDGKKKGKDDNGKEGGKEEKENAKEEKEKDPKEEGKKDMKLTAMPCLFDASGDFKALLIDVLHIFLVFLGKYFPKLNALYGSLVTLLNKMRAEFVLRNTGKVLETKEFDGTTGSFEIAKVIVDFVIDGLSWIIKELWKYVIAILSTLALWKYFAGWDSKT</sequence>